<dbReference type="EMBL" id="JAVAMQ010000011">
    <property type="protein sequence ID" value="MDP5307983.1"/>
    <property type="molecule type" value="Genomic_DNA"/>
</dbReference>
<name>A0ABT9JDU0_9RHOB</name>
<gene>
    <name evidence="2" type="ORF">Q5Y72_12890</name>
</gene>
<evidence type="ECO:0000313" key="3">
    <source>
        <dbReference type="Proteomes" id="UP001224997"/>
    </source>
</evidence>
<comment type="caution">
    <text evidence="2">The sequence shown here is derived from an EMBL/GenBank/DDBJ whole genome shotgun (WGS) entry which is preliminary data.</text>
</comment>
<evidence type="ECO:0000313" key="2">
    <source>
        <dbReference type="EMBL" id="MDP5307983.1"/>
    </source>
</evidence>
<keyword evidence="3" id="KW-1185">Reference proteome</keyword>
<accession>A0ABT9JDU0</accession>
<organism evidence="2 3">
    <name type="scientific">Paracoccus spongiarum</name>
    <dbReference type="NCBI Taxonomy" id="3064387"/>
    <lineage>
        <taxon>Bacteria</taxon>
        <taxon>Pseudomonadati</taxon>
        <taxon>Pseudomonadota</taxon>
        <taxon>Alphaproteobacteria</taxon>
        <taxon>Rhodobacterales</taxon>
        <taxon>Paracoccaceae</taxon>
        <taxon>Paracoccus</taxon>
    </lineage>
</organism>
<dbReference type="Proteomes" id="UP001224997">
    <property type="component" value="Unassembled WGS sequence"/>
</dbReference>
<reference evidence="2 3" key="1">
    <citation type="submission" date="2023-08" db="EMBL/GenBank/DDBJ databases">
        <authorList>
            <person name="Park J.-S."/>
        </authorList>
    </citation>
    <scope>NUCLEOTIDE SEQUENCE [LARGE SCALE GENOMIC DNA]</scope>
    <source>
        <strain evidence="2 3">2205BS29-5</strain>
    </source>
</reference>
<protein>
    <submittedName>
        <fullName evidence="2">Uncharacterized protein</fullName>
    </submittedName>
</protein>
<sequence length="152" mass="16887">MLGNDTSLSKIGKIVEISYRDLPGKIDCFRDLVRAFPAERQDFSSLDFAESGSRFATDSQTLIMNWPTRRDRTSVAVQHLFIAQAPLGLHHGRNPPVRFLEDHGRGRGKGRGGQRGSSLGRFPHAWPPAAAPIRWPSCGRSSHDQRLANPNC</sequence>
<dbReference type="RefSeq" id="WP_305963828.1">
    <property type="nucleotide sequence ID" value="NZ_JAVAMQ010000011.1"/>
</dbReference>
<feature type="region of interest" description="Disordered" evidence="1">
    <location>
        <begin position="101"/>
        <end position="123"/>
    </location>
</feature>
<proteinExistence type="predicted"/>
<evidence type="ECO:0000256" key="1">
    <source>
        <dbReference type="SAM" id="MobiDB-lite"/>
    </source>
</evidence>